<dbReference type="Gene3D" id="1.10.10.10">
    <property type="entry name" value="Winged helix-like DNA-binding domain superfamily/Winged helix DNA-binding domain"/>
    <property type="match status" value="1"/>
</dbReference>
<keyword evidence="2" id="KW-0812">Transmembrane</keyword>
<accession>A0A841BYG2</accession>
<keyword evidence="4" id="KW-0238">DNA-binding</keyword>
<keyword evidence="5" id="KW-1185">Reference proteome</keyword>
<evidence type="ECO:0000313" key="5">
    <source>
        <dbReference type="Proteomes" id="UP000587527"/>
    </source>
</evidence>
<dbReference type="SMART" id="SM01043">
    <property type="entry name" value="BTAD"/>
    <property type="match status" value="1"/>
</dbReference>
<sequence length="775" mass="82172">MPGQGGDDRLVVAAHHLHPPQQTDLLSLIGHRRGQGQAVAEDDRTAVAMAFDRGHRRPRSDIDRQSRPRNAHGGKSAGSWQLLSIGIVYAPGSGDCTDFANGERKQMGTIRTFIRFAWSLSATVAILAGSAYLLVRWAGWPLPDHFPTSDDASTFVDNPRAPAVVKAFAACIAWLLWLTLPTAIAIQAWAQRSRRATRLRLPRPIQVLTAGLFGVGALQLANPASAHDVSADAMAVERTEPHTPATTADSPDDAPGRVADAGSPHGARATDGVKVPGGWATWPLAGGILASSAAALLNGTQAHSASALVRGLRAAQHPSIDPATDLDQPTTVDDIALLEKDAATPAALTIAATDGRDLGVQALPRSGVGFTGPGADDAVRGLIAIAAVTTTPATVITTRGLLTRLASANVDLPNITAVDDPAQATHMVQMELGTRYAATGPPHAASTHPPMILITDPPVDDDQVSALAILGHSLGIYVVIHGHWAKGAAWQINHAGQATEDGANIGRLNTLSQAAIGELGQLFSPPPPSPQAGTTRPSHDGSALPLRLHILGMPRLITPSLTAPRLRRSGAWQIATYLALHPDGASRIDLIEQIFGDMRTIEAATTSLNTCLHELRRVLTVDGRSALLTIDGGYRLDHRQIDVDWWQLQTHLQRGELDSAVSLYEGPVAESYQWDWIPEHRQAARRTVAAAYSLLAGSADDPREALNLALAGIDVDPYAQDCYEAAIRAHLRAGNHNGAHMVLQDLRQRLSRTKAALQPSITNLTISDPNTSVIA</sequence>
<proteinExistence type="predicted"/>
<feature type="transmembrane region" description="Helical" evidence="2">
    <location>
        <begin position="201"/>
        <end position="221"/>
    </location>
</feature>
<feature type="transmembrane region" description="Helical" evidence="2">
    <location>
        <begin position="113"/>
        <end position="135"/>
    </location>
</feature>
<feature type="domain" description="Bacterial transcriptional activator" evidence="3">
    <location>
        <begin position="643"/>
        <end position="762"/>
    </location>
</feature>
<feature type="region of interest" description="Disordered" evidence="1">
    <location>
        <begin position="50"/>
        <end position="77"/>
    </location>
</feature>
<dbReference type="RefSeq" id="WP_184840368.1">
    <property type="nucleotide sequence ID" value="NZ_JACHMN010000002.1"/>
</dbReference>
<comment type="caution">
    <text evidence="4">The sequence shown here is derived from an EMBL/GenBank/DDBJ whole genome shotgun (WGS) entry which is preliminary data.</text>
</comment>
<keyword evidence="2" id="KW-0472">Membrane</keyword>
<dbReference type="AlphaFoldDB" id="A0A841BYG2"/>
<dbReference type="InterPro" id="IPR051677">
    <property type="entry name" value="AfsR-DnrI-RedD_regulator"/>
</dbReference>
<organism evidence="4 5">
    <name type="scientific">Allocatelliglobosispora scoriae</name>
    <dbReference type="NCBI Taxonomy" id="643052"/>
    <lineage>
        <taxon>Bacteria</taxon>
        <taxon>Bacillati</taxon>
        <taxon>Actinomycetota</taxon>
        <taxon>Actinomycetes</taxon>
        <taxon>Micromonosporales</taxon>
        <taxon>Micromonosporaceae</taxon>
        <taxon>Allocatelliglobosispora</taxon>
    </lineage>
</organism>
<protein>
    <submittedName>
        <fullName evidence="4">DNA-binding SARP family transcriptional activator</fullName>
    </submittedName>
</protein>
<feature type="region of interest" description="Disordered" evidence="1">
    <location>
        <begin position="234"/>
        <end position="274"/>
    </location>
</feature>
<evidence type="ECO:0000313" key="4">
    <source>
        <dbReference type="EMBL" id="MBB5871963.1"/>
    </source>
</evidence>
<dbReference type="InterPro" id="IPR036388">
    <property type="entry name" value="WH-like_DNA-bd_sf"/>
</dbReference>
<dbReference type="InterPro" id="IPR005158">
    <property type="entry name" value="BTAD"/>
</dbReference>
<reference evidence="4 5" key="1">
    <citation type="submission" date="2020-08" db="EMBL/GenBank/DDBJ databases">
        <title>Sequencing the genomes of 1000 actinobacteria strains.</title>
        <authorList>
            <person name="Klenk H.-P."/>
        </authorList>
    </citation>
    <scope>NUCLEOTIDE SEQUENCE [LARGE SCALE GENOMIC DNA]</scope>
    <source>
        <strain evidence="4 5">DSM 45362</strain>
    </source>
</reference>
<name>A0A841BYG2_9ACTN</name>
<dbReference type="Proteomes" id="UP000587527">
    <property type="component" value="Unassembled WGS sequence"/>
</dbReference>
<dbReference type="PANTHER" id="PTHR35807">
    <property type="entry name" value="TRANSCRIPTIONAL REGULATOR REDD-RELATED"/>
    <property type="match status" value="1"/>
</dbReference>
<evidence type="ECO:0000256" key="2">
    <source>
        <dbReference type="SAM" id="Phobius"/>
    </source>
</evidence>
<keyword evidence="2" id="KW-1133">Transmembrane helix</keyword>
<dbReference type="Gene3D" id="1.25.40.10">
    <property type="entry name" value="Tetratricopeptide repeat domain"/>
    <property type="match status" value="1"/>
</dbReference>
<dbReference type="GO" id="GO:0003677">
    <property type="term" value="F:DNA binding"/>
    <property type="evidence" value="ECO:0007669"/>
    <property type="project" value="UniProtKB-KW"/>
</dbReference>
<feature type="transmembrane region" description="Helical" evidence="2">
    <location>
        <begin position="167"/>
        <end position="189"/>
    </location>
</feature>
<evidence type="ECO:0000259" key="3">
    <source>
        <dbReference type="SMART" id="SM01043"/>
    </source>
</evidence>
<gene>
    <name evidence="4" type="ORF">F4553_005342</name>
</gene>
<dbReference type="EMBL" id="JACHMN010000002">
    <property type="protein sequence ID" value="MBB5871963.1"/>
    <property type="molecule type" value="Genomic_DNA"/>
</dbReference>
<dbReference type="InterPro" id="IPR011990">
    <property type="entry name" value="TPR-like_helical_dom_sf"/>
</dbReference>
<evidence type="ECO:0000256" key="1">
    <source>
        <dbReference type="SAM" id="MobiDB-lite"/>
    </source>
</evidence>